<evidence type="ECO:0000313" key="4">
    <source>
        <dbReference type="Proteomes" id="UP000481033"/>
    </source>
</evidence>
<gene>
    <name evidence="3" type="ORF">DXZ20_34705</name>
</gene>
<proteinExistence type="predicted"/>
<feature type="transmembrane region" description="Helical" evidence="2">
    <location>
        <begin position="55"/>
        <end position="74"/>
    </location>
</feature>
<protein>
    <recommendedName>
        <fullName evidence="5">DUF11 domain-containing protein</fullName>
    </recommendedName>
</protein>
<name>A0A6M0RWV7_9CYAN</name>
<evidence type="ECO:0000256" key="2">
    <source>
        <dbReference type="SAM" id="Phobius"/>
    </source>
</evidence>
<keyword evidence="2" id="KW-0812">Transmembrane</keyword>
<dbReference type="InterPro" id="IPR047589">
    <property type="entry name" value="DUF11_rpt"/>
</dbReference>
<feature type="compositionally biased region" description="Polar residues" evidence="1">
    <location>
        <begin position="262"/>
        <end position="276"/>
    </location>
</feature>
<keyword evidence="2" id="KW-1133">Transmembrane helix</keyword>
<keyword evidence="4" id="KW-1185">Reference proteome</keyword>
<sequence>MEGLYKGIEDDYPYYKKFQFSVLHKIWLLKMSNRRLSPNQSKPNRRQLTNRARTIIAAILLSGGVLSPGMMAWANSPAPGTIIRNQATGSFVDPSDSSTQTIISNEVQVEVAEVAGITVVSNGYNEPTDGTVNEGDTVYVDFVITNVGNDPTQFVLPGSASVTNGTQAGDIQIIEYDADGIGAGAAVDLTGNNITVPGGGETTGNLLSGVASANNGSIPAGASITVRVPVTAGTAGNDLTVTLGDTAATDGQNEAYVAGSNDVYTQDNSGTDNGDTTGAPINGEREAEDSLTVEITAALDPNVLLVKRITALNGGTTTTEGDDIAQYLDEASNPYDDNDITVADPVNPGDPPKDTDQWPDITNNLLGGINGGNVMPNDEIEYTIYFLSSGDTTAENVLFCDYIPTFTTFIPNAYTGNNPQATGGIGGADLSIELFRNGTTDYHTGANDGDSATYFAPGVDPANSFPDIDCDGDGNGSNANPNGAVVVNLGDLPDATTNATGAYGHVKFRARVK</sequence>
<evidence type="ECO:0000256" key="1">
    <source>
        <dbReference type="SAM" id="MobiDB-lite"/>
    </source>
</evidence>
<dbReference type="EMBL" id="QXHD01000004">
    <property type="protein sequence ID" value="NEZ60704.1"/>
    <property type="molecule type" value="Genomic_DNA"/>
</dbReference>
<evidence type="ECO:0008006" key="5">
    <source>
        <dbReference type="Google" id="ProtNLM"/>
    </source>
</evidence>
<dbReference type="NCBIfam" id="TIGR01451">
    <property type="entry name" value="B_ant_repeat"/>
    <property type="match status" value="1"/>
</dbReference>
<feature type="region of interest" description="Disordered" evidence="1">
    <location>
        <begin position="262"/>
        <end position="283"/>
    </location>
</feature>
<dbReference type="AlphaFoldDB" id="A0A6M0RWV7"/>
<dbReference type="Proteomes" id="UP000481033">
    <property type="component" value="Unassembled WGS sequence"/>
</dbReference>
<organism evidence="3 4">
    <name type="scientific">Adonisia turfae CCMR0081</name>
    <dbReference type="NCBI Taxonomy" id="2292702"/>
    <lineage>
        <taxon>Bacteria</taxon>
        <taxon>Bacillati</taxon>
        <taxon>Cyanobacteriota</taxon>
        <taxon>Adonisia</taxon>
        <taxon>Adonisia turfae</taxon>
    </lineage>
</organism>
<keyword evidence="2" id="KW-0472">Membrane</keyword>
<comment type="caution">
    <text evidence="3">The sequence shown here is derived from an EMBL/GenBank/DDBJ whole genome shotgun (WGS) entry which is preliminary data.</text>
</comment>
<evidence type="ECO:0000313" key="3">
    <source>
        <dbReference type="EMBL" id="NEZ60704.1"/>
    </source>
</evidence>
<reference evidence="3 4" key="1">
    <citation type="journal article" date="2020" name="Microb. Ecol.">
        <title>Ecogenomics of the Marine Benthic Filamentous Cyanobacterium Adonisia.</title>
        <authorList>
            <person name="Walter J.M."/>
            <person name="Coutinho F.H."/>
            <person name="Leomil L."/>
            <person name="Hargreaves P.I."/>
            <person name="Campeao M.E."/>
            <person name="Vieira V.V."/>
            <person name="Silva B.S."/>
            <person name="Fistarol G.O."/>
            <person name="Salomon P.S."/>
            <person name="Sawabe T."/>
            <person name="Mino S."/>
            <person name="Hosokawa M."/>
            <person name="Miyashita H."/>
            <person name="Maruyama F."/>
            <person name="van Verk M.C."/>
            <person name="Dutilh B.E."/>
            <person name="Thompson C.C."/>
            <person name="Thompson F.L."/>
        </authorList>
    </citation>
    <scope>NUCLEOTIDE SEQUENCE [LARGE SCALE GENOMIC DNA]</scope>
    <source>
        <strain evidence="3 4">CCMR0081</strain>
    </source>
</reference>
<accession>A0A6M0RWV7</accession>